<evidence type="ECO:0000259" key="6">
    <source>
        <dbReference type="PROSITE" id="PS52040"/>
    </source>
</evidence>
<dbReference type="Gene3D" id="3.90.199.10">
    <property type="entry name" value="Topoisomerase II, domain 5"/>
    <property type="match status" value="1"/>
</dbReference>
<sequence>MTENVNIVEQIQEDYLAYSMAVLLGRAIPDLYDGLIPARRRILQTMLEESLLPSKPYVKCARTTGLTSAYYHPHGSAYGSLISMATSWNNNLPWIDCHGNVGSSVDNPAAERYVENRLRESAIDILLGHKETWETRPNYDGSRKEAVRFDAAMPAILVNGIEGIGVGYATRILPHNLRGIAKAISLLPRLAEEDVMEEMRLALVPDFPTGCDIVEDENLQNYLRTGSGSVRCRAKAEIGKLVKSGKAKDRATLTFTNLPPTLNPEKLGEQIRNAVEKGTLDGVAEVVDESDMGGDRVVVVAKVNVTADSLLPELYRQTGLDSKVSAKTLVIDGNKPVELSPSQVIERWFDWRLGRLADQFAYERGKKEARLLIVLGLISALSQLDAVIAAIRSSANKEAAKVALCGKPFLFSDEQAEAILEMRLRQLTNLDEGDLVKEKNALNRRIKELTGLITDDEKRKVFLLEEVNALAERHGNARRSEIIGGVEPPTSEKISNPSQAANKIQKVVKPRLVKVDMAKGVVTVVKGPRGAMVLEPREKLVVVEKGGLCRKLPHSHKGPVSPTGYAELLLAQREAVARGNNYLVVFKLGEEVRYSTVAGAKMVATTAKGKSLIPEGAELISFGEPFSPQWVSPRKAKTQLLPDNEKPASPGTRGKKLCLLSEIKL</sequence>
<keyword evidence="3 5" id="KW-0238">DNA-binding</keyword>
<dbReference type="InterPro" id="IPR050220">
    <property type="entry name" value="Type_II_DNA_Topoisomerases"/>
</dbReference>
<evidence type="ECO:0000256" key="3">
    <source>
        <dbReference type="ARBA" id="ARBA00023125"/>
    </source>
</evidence>
<dbReference type="SMART" id="SM00434">
    <property type="entry name" value="TOP4c"/>
    <property type="match status" value="1"/>
</dbReference>
<protein>
    <submittedName>
        <fullName evidence="7">Putative DNA gyrase subunit A</fullName>
    </submittedName>
</protein>
<dbReference type="InterPro" id="IPR013757">
    <property type="entry name" value="Topo_IIA_A_a_sf"/>
</dbReference>
<dbReference type="PANTHER" id="PTHR43493:SF5">
    <property type="entry name" value="DNA GYRASE SUBUNIT A, CHLOROPLASTIC_MITOCHONDRIAL"/>
    <property type="match status" value="1"/>
</dbReference>
<dbReference type="Pfam" id="PF00521">
    <property type="entry name" value="DNA_topoisoIV"/>
    <property type="match status" value="1"/>
</dbReference>
<dbReference type="GO" id="GO:0009330">
    <property type="term" value="C:DNA topoisomerase type II (double strand cut, ATP-hydrolyzing) complex"/>
    <property type="evidence" value="ECO:0007669"/>
    <property type="project" value="TreeGrafter"/>
</dbReference>
<evidence type="ECO:0000256" key="1">
    <source>
        <dbReference type="ARBA" id="ARBA00008263"/>
    </source>
</evidence>
<dbReference type="PROSITE" id="PS52040">
    <property type="entry name" value="TOPO_IIA"/>
    <property type="match status" value="1"/>
</dbReference>
<dbReference type="PANTHER" id="PTHR43493">
    <property type="entry name" value="DNA GYRASE/TOPOISOMERASE SUBUNIT A"/>
    <property type="match status" value="1"/>
</dbReference>
<keyword evidence="2 5" id="KW-0799">Topoisomerase</keyword>
<reference evidence="7 8" key="1">
    <citation type="journal article" date="2018" name="Environ. Microbiol.">
        <title>Novel phage-host interactions and evolution as revealed by a cyanomyovirus isolated from an estuarine environment.</title>
        <authorList>
            <person name="Xu Y."/>
            <person name="Zhang R."/>
            <person name="Wang N."/>
            <person name="Cai L."/>
            <person name="Tong Y."/>
            <person name="Sun Q."/>
            <person name="Chen F."/>
            <person name="Jiao N."/>
        </authorList>
    </citation>
    <scope>NUCLEOTIDE SEQUENCE [LARGE SCALE GENOMIC DNA]</scope>
</reference>
<name>A0A3G1L3K5_9CAUD</name>
<comment type="similarity">
    <text evidence="1">Belongs to the type II topoisomerase GyrA/ParC subunit family.</text>
</comment>
<feature type="active site" description="O-(5'-phospho-DNA)-tyrosine intermediate" evidence="5">
    <location>
        <position position="113"/>
    </location>
</feature>
<accession>A0A3G1L3K5</accession>
<evidence type="ECO:0000313" key="8">
    <source>
        <dbReference type="Proteomes" id="UP000274731"/>
    </source>
</evidence>
<feature type="domain" description="Topo IIA-type catalytic" evidence="6">
    <location>
        <begin position="28"/>
        <end position="494"/>
    </location>
</feature>
<evidence type="ECO:0000256" key="2">
    <source>
        <dbReference type="ARBA" id="ARBA00023029"/>
    </source>
</evidence>
<dbReference type="SUPFAM" id="SSF56719">
    <property type="entry name" value="Type II DNA topoisomerase"/>
    <property type="match status" value="1"/>
</dbReference>
<evidence type="ECO:0000256" key="5">
    <source>
        <dbReference type="PROSITE-ProRule" id="PRU01384"/>
    </source>
</evidence>
<evidence type="ECO:0000256" key="4">
    <source>
        <dbReference type="ARBA" id="ARBA00023235"/>
    </source>
</evidence>
<dbReference type="InterPro" id="IPR013758">
    <property type="entry name" value="Topo_IIA_A/C_ab"/>
</dbReference>
<dbReference type="GO" id="GO:0006265">
    <property type="term" value="P:DNA topological change"/>
    <property type="evidence" value="ECO:0007669"/>
    <property type="project" value="UniProtKB-UniRule"/>
</dbReference>
<dbReference type="GO" id="GO:0003677">
    <property type="term" value="F:DNA binding"/>
    <property type="evidence" value="ECO:0007669"/>
    <property type="project" value="UniProtKB-UniRule"/>
</dbReference>
<keyword evidence="8" id="KW-1185">Reference proteome</keyword>
<evidence type="ECO:0000313" key="7">
    <source>
        <dbReference type="EMBL" id="ATW62757.1"/>
    </source>
</evidence>
<dbReference type="GO" id="GO:0005524">
    <property type="term" value="F:ATP binding"/>
    <property type="evidence" value="ECO:0007669"/>
    <property type="project" value="InterPro"/>
</dbReference>
<dbReference type="InterPro" id="IPR013760">
    <property type="entry name" value="Topo_IIA-like_dom_sf"/>
</dbReference>
<dbReference type="EMBL" id="MG450654">
    <property type="protein sequence ID" value="ATW62757.1"/>
    <property type="molecule type" value="Genomic_DNA"/>
</dbReference>
<dbReference type="GO" id="GO:0003918">
    <property type="term" value="F:DNA topoisomerase type II (double strand cut, ATP-hydrolyzing) activity"/>
    <property type="evidence" value="ECO:0007669"/>
    <property type="project" value="UniProtKB-EC"/>
</dbReference>
<organism evidence="7 8">
    <name type="scientific">Synechococcus phage S-CBWM1</name>
    <dbReference type="NCBI Taxonomy" id="2053653"/>
    <lineage>
        <taxon>Viruses</taxon>
        <taxon>Duplodnaviria</taxon>
        <taxon>Heunggongvirae</taxon>
        <taxon>Uroviricota</taxon>
        <taxon>Caudoviricetes</taxon>
        <taxon>Aokuangvirus</taxon>
        <taxon>Aokuangvirus SCBWM1</taxon>
    </lineage>
</organism>
<gene>
    <name evidence="7" type="ORF">SCBWM1_gp73</name>
</gene>
<dbReference type="InterPro" id="IPR002205">
    <property type="entry name" value="Topo_IIA_dom_A"/>
</dbReference>
<keyword evidence="4 5" id="KW-0413">Isomerase</keyword>
<dbReference type="Gene3D" id="3.30.1360.40">
    <property type="match status" value="1"/>
</dbReference>
<proteinExistence type="inferred from homology"/>
<dbReference type="Proteomes" id="UP000274731">
    <property type="component" value="Segment"/>
</dbReference>
<dbReference type="Gene3D" id="1.10.268.10">
    <property type="entry name" value="Topoisomerase, domain 3"/>
    <property type="match status" value="1"/>
</dbReference>
<comment type="catalytic activity">
    <reaction evidence="5">
        <text>ATP-dependent breakage, passage and rejoining of double-stranded DNA.</text>
        <dbReference type="EC" id="5.6.2.2"/>
    </reaction>
</comment>